<proteinExistence type="predicted"/>
<accession>A0A8J5T6R0</accession>
<dbReference type="Proteomes" id="UP000747542">
    <property type="component" value="Unassembled WGS sequence"/>
</dbReference>
<organism evidence="2 3">
    <name type="scientific">Homarus americanus</name>
    <name type="common">American lobster</name>
    <dbReference type="NCBI Taxonomy" id="6706"/>
    <lineage>
        <taxon>Eukaryota</taxon>
        <taxon>Metazoa</taxon>
        <taxon>Ecdysozoa</taxon>
        <taxon>Arthropoda</taxon>
        <taxon>Crustacea</taxon>
        <taxon>Multicrustacea</taxon>
        <taxon>Malacostraca</taxon>
        <taxon>Eumalacostraca</taxon>
        <taxon>Eucarida</taxon>
        <taxon>Decapoda</taxon>
        <taxon>Pleocyemata</taxon>
        <taxon>Astacidea</taxon>
        <taxon>Nephropoidea</taxon>
        <taxon>Nephropidae</taxon>
        <taxon>Homarus</taxon>
    </lineage>
</organism>
<evidence type="ECO:0000256" key="1">
    <source>
        <dbReference type="SAM" id="MobiDB-lite"/>
    </source>
</evidence>
<gene>
    <name evidence="2" type="ORF">Hamer_G008492</name>
</gene>
<reference evidence="2" key="1">
    <citation type="journal article" date="2021" name="Sci. Adv.">
        <title>The American lobster genome reveals insights on longevity, neural, and immune adaptations.</title>
        <authorList>
            <person name="Polinski J.M."/>
            <person name="Zimin A.V."/>
            <person name="Clark K.F."/>
            <person name="Kohn A.B."/>
            <person name="Sadowski N."/>
            <person name="Timp W."/>
            <person name="Ptitsyn A."/>
            <person name="Khanna P."/>
            <person name="Romanova D.Y."/>
            <person name="Williams P."/>
            <person name="Greenwood S.J."/>
            <person name="Moroz L.L."/>
            <person name="Walt D.R."/>
            <person name="Bodnar A.G."/>
        </authorList>
    </citation>
    <scope>NUCLEOTIDE SEQUENCE</scope>
    <source>
        <strain evidence="2">GMGI-L3</strain>
    </source>
</reference>
<dbReference type="EMBL" id="JAHLQT010010178">
    <property type="protein sequence ID" value="KAG7172981.1"/>
    <property type="molecule type" value="Genomic_DNA"/>
</dbReference>
<keyword evidence="3" id="KW-1185">Reference proteome</keyword>
<comment type="caution">
    <text evidence="2">The sequence shown here is derived from an EMBL/GenBank/DDBJ whole genome shotgun (WGS) entry which is preliminary data.</text>
</comment>
<feature type="region of interest" description="Disordered" evidence="1">
    <location>
        <begin position="27"/>
        <end position="51"/>
    </location>
</feature>
<sequence length="104" mass="12093">MAWEYNQMEAVVIPVMHLGDRRNFVHQRTRGSANRPGLSIRGSRPRRPKGDIRIPAEILADHQDPQQCRSLMRKIGPKHDSGCRSQKQNLQFHSRTDMLMMTEM</sequence>
<dbReference type="AlphaFoldDB" id="A0A8J5T6R0"/>
<evidence type="ECO:0000313" key="2">
    <source>
        <dbReference type="EMBL" id="KAG7172981.1"/>
    </source>
</evidence>
<protein>
    <submittedName>
        <fullName evidence="2">Uncharacterized protein</fullName>
    </submittedName>
</protein>
<evidence type="ECO:0000313" key="3">
    <source>
        <dbReference type="Proteomes" id="UP000747542"/>
    </source>
</evidence>
<name>A0A8J5T6R0_HOMAM</name>